<evidence type="ECO:0000256" key="2">
    <source>
        <dbReference type="ARBA" id="ARBA00007248"/>
    </source>
</evidence>
<protein>
    <submittedName>
        <fullName evidence="9">FimB/Mfa2 family fimbrial subunit</fullName>
    </submittedName>
</protein>
<dbReference type="EMBL" id="VVYX01000181">
    <property type="protein sequence ID" value="KAA5409269.1"/>
    <property type="molecule type" value="Genomic_DNA"/>
</dbReference>
<evidence type="ECO:0000256" key="7">
    <source>
        <dbReference type="ARBA" id="ARBA00023288"/>
    </source>
</evidence>
<evidence type="ECO:0000313" key="10">
    <source>
        <dbReference type="Proteomes" id="UP000482653"/>
    </source>
</evidence>
<dbReference type="Pfam" id="PF08842">
    <property type="entry name" value="Mfa2"/>
    <property type="match status" value="1"/>
</dbReference>
<proteinExistence type="inferred from homology"/>
<dbReference type="Proteomes" id="UP000482653">
    <property type="component" value="Unassembled WGS sequence"/>
</dbReference>
<comment type="similarity">
    <text evidence="2">Belongs to the bacteroidetes fimbrillin superfamily. FimB/Mfa2 family.</text>
</comment>
<keyword evidence="4" id="KW-0472">Membrane</keyword>
<keyword evidence="7" id="KW-0449">Lipoprotein</keyword>
<keyword evidence="6" id="KW-0998">Cell outer membrane</keyword>
<sequence length="100" mass="11546">MKVMVILCCILWFCTSCTFDFDEPGVCPYNVRLNYRYAGRPDAGQLSMYVDNIHQFLFDADGVLKDIRLLKGDSLEYWQGELAPGRYTLVAWGNWGYESD</sequence>
<keyword evidence="5" id="KW-0564">Palmitate</keyword>
<comment type="caution">
    <text evidence="9">The sequence shown here is derived from an EMBL/GenBank/DDBJ whole genome shotgun (WGS) entry which is preliminary data.</text>
</comment>
<feature type="signal peptide" evidence="8">
    <location>
        <begin position="1"/>
        <end position="18"/>
    </location>
</feature>
<reference evidence="9 10" key="1">
    <citation type="journal article" date="2019" name="Nat. Med.">
        <title>A library of human gut bacterial isolates paired with longitudinal multiomics data enables mechanistic microbiome research.</title>
        <authorList>
            <person name="Poyet M."/>
            <person name="Groussin M."/>
            <person name="Gibbons S.M."/>
            <person name="Avila-Pacheco J."/>
            <person name="Jiang X."/>
            <person name="Kearney S.M."/>
            <person name="Perrotta A.R."/>
            <person name="Berdy B."/>
            <person name="Zhao S."/>
            <person name="Lieberman T.D."/>
            <person name="Swanson P.K."/>
            <person name="Smith M."/>
            <person name="Roesemann S."/>
            <person name="Alexander J.E."/>
            <person name="Rich S.A."/>
            <person name="Livny J."/>
            <person name="Vlamakis H."/>
            <person name="Clish C."/>
            <person name="Bullock K."/>
            <person name="Deik A."/>
            <person name="Scott J."/>
            <person name="Pierce K.A."/>
            <person name="Xavier R.J."/>
            <person name="Alm E.J."/>
        </authorList>
    </citation>
    <scope>NUCLEOTIDE SEQUENCE [LARGE SCALE GENOMIC DNA]</scope>
    <source>
        <strain evidence="9 10">BIOML-A8</strain>
    </source>
</reference>
<name>A0A6L3JS83_9BACE</name>
<keyword evidence="3 8" id="KW-0732">Signal</keyword>
<evidence type="ECO:0000256" key="1">
    <source>
        <dbReference type="ARBA" id="ARBA00004442"/>
    </source>
</evidence>
<dbReference type="GO" id="GO:0009279">
    <property type="term" value="C:cell outer membrane"/>
    <property type="evidence" value="ECO:0007669"/>
    <property type="project" value="UniProtKB-SubCell"/>
</dbReference>
<organism evidence="9 10">
    <name type="scientific">Bacteroides cellulosilyticus</name>
    <dbReference type="NCBI Taxonomy" id="246787"/>
    <lineage>
        <taxon>Bacteria</taxon>
        <taxon>Pseudomonadati</taxon>
        <taxon>Bacteroidota</taxon>
        <taxon>Bacteroidia</taxon>
        <taxon>Bacteroidales</taxon>
        <taxon>Bacteroidaceae</taxon>
        <taxon>Bacteroides</taxon>
    </lineage>
</organism>
<dbReference type="Gene3D" id="2.60.40.2100">
    <property type="match status" value="1"/>
</dbReference>
<evidence type="ECO:0000256" key="6">
    <source>
        <dbReference type="ARBA" id="ARBA00023237"/>
    </source>
</evidence>
<gene>
    <name evidence="9" type="ORF">F2Y87_29410</name>
</gene>
<evidence type="ECO:0000256" key="5">
    <source>
        <dbReference type="ARBA" id="ARBA00023139"/>
    </source>
</evidence>
<dbReference type="AlphaFoldDB" id="A0A6L3JS83"/>
<evidence type="ECO:0000313" key="9">
    <source>
        <dbReference type="EMBL" id="KAA5409269.1"/>
    </source>
</evidence>
<evidence type="ECO:0000256" key="8">
    <source>
        <dbReference type="SAM" id="SignalP"/>
    </source>
</evidence>
<feature type="non-terminal residue" evidence="9">
    <location>
        <position position="100"/>
    </location>
</feature>
<accession>A0A6L3JS83</accession>
<dbReference type="InterPro" id="IPR014941">
    <property type="entry name" value="FimB/Mfa2/Mfa3"/>
</dbReference>
<comment type="subcellular location">
    <subcellularLocation>
        <location evidence="1">Cell outer membrane</location>
    </subcellularLocation>
</comment>
<feature type="chain" id="PRO_5026848858" evidence="8">
    <location>
        <begin position="19"/>
        <end position="100"/>
    </location>
</feature>
<evidence type="ECO:0000256" key="3">
    <source>
        <dbReference type="ARBA" id="ARBA00022729"/>
    </source>
</evidence>
<evidence type="ECO:0000256" key="4">
    <source>
        <dbReference type="ARBA" id="ARBA00023136"/>
    </source>
</evidence>